<keyword evidence="3" id="KW-1185">Reference proteome</keyword>
<gene>
    <name evidence="2" type="ORF">ACFO8L_28560</name>
</gene>
<sequence length="120" mass="12740">MHAQAVVERFFAAFYSGDVDAARETITQDFTLAGPFASARGPGELFQLGKGLLRIVRGHEVSQWVVEGDNVAALYEIMLQGPAGVSPLTTGGWFTVTDGRVSSGRLIYDSAAFEAIVSGS</sequence>
<protein>
    <submittedName>
        <fullName evidence="2">Nuclear transport factor 2 family protein</fullName>
    </submittedName>
</protein>
<dbReference type="EMBL" id="JBHSFN010000020">
    <property type="protein sequence ID" value="MFC4590075.1"/>
    <property type="molecule type" value="Genomic_DNA"/>
</dbReference>
<proteinExistence type="predicted"/>
<accession>A0ABV9ENQ4</accession>
<comment type="caution">
    <text evidence="2">The sequence shown here is derived from an EMBL/GenBank/DDBJ whole genome shotgun (WGS) entry which is preliminary data.</text>
</comment>
<evidence type="ECO:0000313" key="3">
    <source>
        <dbReference type="Proteomes" id="UP001595891"/>
    </source>
</evidence>
<organism evidence="2 3">
    <name type="scientific">Sphaerisporangium corydalis</name>
    <dbReference type="NCBI Taxonomy" id="1441875"/>
    <lineage>
        <taxon>Bacteria</taxon>
        <taxon>Bacillati</taxon>
        <taxon>Actinomycetota</taxon>
        <taxon>Actinomycetes</taxon>
        <taxon>Streptosporangiales</taxon>
        <taxon>Streptosporangiaceae</taxon>
        <taxon>Sphaerisporangium</taxon>
    </lineage>
</organism>
<evidence type="ECO:0000259" key="1">
    <source>
        <dbReference type="Pfam" id="PF12680"/>
    </source>
</evidence>
<name>A0ABV9ENQ4_9ACTN</name>
<dbReference type="InterPro" id="IPR032710">
    <property type="entry name" value="NTF2-like_dom_sf"/>
</dbReference>
<feature type="domain" description="SnoaL-like" evidence="1">
    <location>
        <begin position="7"/>
        <end position="102"/>
    </location>
</feature>
<dbReference type="InterPro" id="IPR037401">
    <property type="entry name" value="SnoaL-like"/>
</dbReference>
<dbReference type="RefSeq" id="WP_262843862.1">
    <property type="nucleotide sequence ID" value="NZ_JANZYP010000022.1"/>
</dbReference>
<dbReference type="SUPFAM" id="SSF54427">
    <property type="entry name" value="NTF2-like"/>
    <property type="match status" value="1"/>
</dbReference>
<dbReference type="Pfam" id="PF12680">
    <property type="entry name" value="SnoaL_2"/>
    <property type="match status" value="1"/>
</dbReference>
<dbReference type="Proteomes" id="UP001595891">
    <property type="component" value="Unassembled WGS sequence"/>
</dbReference>
<reference evidence="3" key="1">
    <citation type="journal article" date="2019" name="Int. J. Syst. Evol. Microbiol.">
        <title>The Global Catalogue of Microorganisms (GCM) 10K type strain sequencing project: providing services to taxonomists for standard genome sequencing and annotation.</title>
        <authorList>
            <consortium name="The Broad Institute Genomics Platform"/>
            <consortium name="The Broad Institute Genome Sequencing Center for Infectious Disease"/>
            <person name="Wu L."/>
            <person name="Ma J."/>
        </authorList>
    </citation>
    <scope>NUCLEOTIDE SEQUENCE [LARGE SCALE GENOMIC DNA]</scope>
    <source>
        <strain evidence="3">CCUG 49560</strain>
    </source>
</reference>
<evidence type="ECO:0000313" key="2">
    <source>
        <dbReference type="EMBL" id="MFC4590075.1"/>
    </source>
</evidence>
<dbReference type="Gene3D" id="3.10.450.50">
    <property type="match status" value="1"/>
</dbReference>